<dbReference type="OMA" id="FMWLEIN"/>
<sequence>MTSFLVVMVRHRPFHELVRVAMRLRIACSALIYKKSLKLNNAALREIEVGKIVNLLSNDVNRFDQAVLFLPFIWVAPLSLVLYLIFTWYEMGLSYVAGFLALLILNPCQMYMSRKAGALRQKIDIYTDKRISLMSDLLNGIRVIKMYAWEKPFADFVDKVR</sequence>
<dbReference type="GO" id="GO:0140359">
    <property type="term" value="F:ABC-type transporter activity"/>
    <property type="evidence" value="ECO:0007669"/>
    <property type="project" value="InterPro"/>
</dbReference>
<evidence type="ECO:0000313" key="12">
    <source>
        <dbReference type="WBParaSite" id="nRc.2.0.1.t28817-RA"/>
    </source>
</evidence>
<comment type="similarity">
    <text evidence="2">Belongs to the ABC transporter superfamily. ABCC family. Conjugate transporter (TC 3.A.1.208) subfamily.</text>
</comment>
<name>A0A915JSI6_ROMCU</name>
<evidence type="ECO:0000256" key="9">
    <source>
        <dbReference type="SAM" id="Phobius"/>
    </source>
</evidence>
<dbReference type="Proteomes" id="UP000887565">
    <property type="component" value="Unplaced"/>
</dbReference>
<feature type="transmembrane region" description="Helical" evidence="9">
    <location>
        <begin position="66"/>
        <end position="86"/>
    </location>
</feature>
<feature type="domain" description="ABC transmembrane type-1" evidence="10">
    <location>
        <begin position="17"/>
        <end position="161"/>
    </location>
</feature>
<dbReference type="InterPro" id="IPR036640">
    <property type="entry name" value="ABC1_TM_sf"/>
</dbReference>
<evidence type="ECO:0000256" key="8">
    <source>
        <dbReference type="ARBA" id="ARBA00023136"/>
    </source>
</evidence>
<proteinExistence type="inferred from homology"/>
<keyword evidence="3" id="KW-0813">Transport</keyword>
<comment type="subcellular location">
    <subcellularLocation>
        <location evidence="1">Membrane</location>
        <topology evidence="1">Multi-pass membrane protein</topology>
    </subcellularLocation>
</comment>
<protein>
    <submittedName>
        <fullName evidence="12">ABC transmembrane type-1 domain-containing protein</fullName>
    </submittedName>
</protein>
<keyword evidence="8 9" id="KW-0472">Membrane</keyword>
<dbReference type="PANTHER" id="PTHR24223">
    <property type="entry name" value="ATP-BINDING CASSETTE SUB-FAMILY C"/>
    <property type="match status" value="1"/>
</dbReference>
<evidence type="ECO:0000313" key="11">
    <source>
        <dbReference type="Proteomes" id="UP000887565"/>
    </source>
</evidence>
<evidence type="ECO:0000256" key="7">
    <source>
        <dbReference type="ARBA" id="ARBA00022989"/>
    </source>
</evidence>
<dbReference type="SUPFAM" id="SSF90123">
    <property type="entry name" value="ABC transporter transmembrane region"/>
    <property type="match status" value="1"/>
</dbReference>
<accession>A0A915JSI6</accession>
<keyword evidence="11" id="KW-1185">Reference proteome</keyword>
<evidence type="ECO:0000256" key="6">
    <source>
        <dbReference type="ARBA" id="ARBA00022840"/>
    </source>
</evidence>
<evidence type="ECO:0000256" key="1">
    <source>
        <dbReference type="ARBA" id="ARBA00004141"/>
    </source>
</evidence>
<dbReference type="AlphaFoldDB" id="A0A915JSI6"/>
<dbReference type="InterPro" id="IPR011527">
    <property type="entry name" value="ABC1_TM_dom"/>
</dbReference>
<dbReference type="InterPro" id="IPR050173">
    <property type="entry name" value="ABC_transporter_C-like"/>
</dbReference>
<keyword evidence="7 9" id="KW-1133">Transmembrane helix</keyword>
<dbReference type="Gene3D" id="1.20.1560.10">
    <property type="entry name" value="ABC transporter type 1, transmembrane domain"/>
    <property type="match status" value="1"/>
</dbReference>
<evidence type="ECO:0000259" key="10">
    <source>
        <dbReference type="PROSITE" id="PS50929"/>
    </source>
</evidence>
<dbReference type="WBParaSite" id="nRc.2.0.1.t28817-RA">
    <property type="protein sequence ID" value="nRc.2.0.1.t28817-RA"/>
    <property type="gene ID" value="nRc.2.0.1.g28817"/>
</dbReference>
<dbReference type="PANTHER" id="PTHR24223:SF456">
    <property type="entry name" value="MULTIDRUG RESISTANCE-ASSOCIATED PROTEIN LETHAL(2)03659"/>
    <property type="match status" value="1"/>
</dbReference>
<evidence type="ECO:0000256" key="2">
    <source>
        <dbReference type="ARBA" id="ARBA00009726"/>
    </source>
</evidence>
<dbReference type="GO" id="GO:0005524">
    <property type="term" value="F:ATP binding"/>
    <property type="evidence" value="ECO:0007669"/>
    <property type="project" value="UniProtKB-KW"/>
</dbReference>
<feature type="transmembrane region" description="Helical" evidence="9">
    <location>
        <begin position="92"/>
        <end position="112"/>
    </location>
</feature>
<reference evidence="12" key="1">
    <citation type="submission" date="2022-11" db="UniProtKB">
        <authorList>
            <consortium name="WormBaseParasite"/>
        </authorList>
    </citation>
    <scope>IDENTIFICATION</scope>
</reference>
<keyword evidence="6" id="KW-0067">ATP-binding</keyword>
<dbReference type="Pfam" id="PF00664">
    <property type="entry name" value="ABC_membrane"/>
    <property type="match status" value="1"/>
</dbReference>
<dbReference type="GO" id="GO:0016020">
    <property type="term" value="C:membrane"/>
    <property type="evidence" value="ECO:0007669"/>
    <property type="project" value="UniProtKB-SubCell"/>
</dbReference>
<keyword evidence="4 9" id="KW-0812">Transmembrane</keyword>
<evidence type="ECO:0000256" key="4">
    <source>
        <dbReference type="ARBA" id="ARBA00022692"/>
    </source>
</evidence>
<evidence type="ECO:0000256" key="5">
    <source>
        <dbReference type="ARBA" id="ARBA00022741"/>
    </source>
</evidence>
<dbReference type="PROSITE" id="PS50929">
    <property type="entry name" value="ABC_TM1F"/>
    <property type="match status" value="1"/>
</dbReference>
<evidence type="ECO:0000256" key="3">
    <source>
        <dbReference type="ARBA" id="ARBA00022448"/>
    </source>
</evidence>
<keyword evidence="5" id="KW-0547">Nucleotide-binding</keyword>
<organism evidence="11 12">
    <name type="scientific">Romanomermis culicivorax</name>
    <name type="common">Nematode worm</name>
    <dbReference type="NCBI Taxonomy" id="13658"/>
    <lineage>
        <taxon>Eukaryota</taxon>
        <taxon>Metazoa</taxon>
        <taxon>Ecdysozoa</taxon>
        <taxon>Nematoda</taxon>
        <taxon>Enoplea</taxon>
        <taxon>Dorylaimia</taxon>
        <taxon>Mermithida</taxon>
        <taxon>Mermithoidea</taxon>
        <taxon>Mermithidae</taxon>
        <taxon>Romanomermis</taxon>
    </lineage>
</organism>